<dbReference type="AlphaFoldDB" id="M0M0A1"/>
<protein>
    <submittedName>
        <fullName evidence="8">ABC transporter integral membrane protein</fullName>
    </submittedName>
</protein>
<dbReference type="SUPFAM" id="SSF81345">
    <property type="entry name" value="ABC transporter involved in vitamin B12 uptake, BtuC"/>
    <property type="match status" value="1"/>
</dbReference>
<dbReference type="EMBL" id="AOMB01000033">
    <property type="protein sequence ID" value="EMA37810.1"/>
    <property type="molecule type" value="Genomic_DNA"/>
</dbReference>
<feature type="compositionally biased region" description="Basic and acidic residues" evidence="6">
    <location>
        <begin position="388"/>
        <end position="397"/>
    </location>
</feature>
<sequence length="397" mass="41017">MFGPALHLVFAVVGALAAGIHAPWVAIEPVMGYLPGAMNAFEWFLTAVYGAAMNWLSELLGVRMLGYPYMQRAYLAAVCIAVIGPLVGTFLVHREMSMIGDTLAHTAFAGVAVGLFLNTTLSLALPPLLTALVVAVVAALLVEVLVEYADAYTDMSLAIVLTGGFALGALLVEVLVEYADAYTDMSLAIVLTGGFALGSVLISATGGDIAVGIDAYLFGTLATVSTASVGLLLAMTGLVTGVVALAYRPLLYVTFDETAARAARIDVPLFNRLLVVLTAFVVVSAIQIMGVILVAAMLVVPVATATGARSFKRSLVFGVLAAEIAVIAGVTLSYVYGLAAGGSVVLAAIVVYVLVLVGRRVRSNAGRAGFGWRQGPGTGISTNSTRSPEPDGGREDE</sequence>
<evidence type="ECO:0000256" key="2">
    <source>
        <dbReference type="ARBA" id="ARBA00008034"/>
    </source>
</evidence>
<comment type="similarity">
    <text evidence="2">Belongs to the ABC-3 integral membrane protein family.</text>
</comment>
<feature type="transmembrane region" description="Helical" evidence="7">
    <location>
        <begin position="33"/>
        <end position="53"/>
    </location>
</feature>
<feature type="transmembrane region" description="Helical" evidence="7">
    <location>
        <begin position="123"/>
        <end position="146"/>
    </location>
</feature>
<feature type="region of interest" description="Disordered" evidence="6">
    <location>
        <begin position="372"/>
        <end position="397"/>
    </location>
</feature>
<feature type="transmembrane region" description="Helical" evidence="7">
    <location>
        <begin position="185"/>
        <end position="204"/>
    </location>
</feature>
<dbReference type="InterPro" id="IPR001626">
    <property type="entry name" value="ABC_TroCD"/>
</dbReference>
<keyword evidence="3 7" id="KW-0812">Transmembrane</keyword>
<evidence type="ECO:0000256" key="3">
    <source>
        <dbReference type="ARBA" id="ARBA00022692"/>
    </source>
</evidence>
<proteinExistence type="inferred from homology"/>
<evidence type="ECO:0000256" key="1">
    <source>
        <dbReference type="ARBA" id="ARBA00004141"/>
    </source>
</evidence>
<keyword evidence="5 7" id="KW-0472">Membrane</keyword>
<feature type="transmembrane region" description="Helical" evidence="7">
    <location>
        <begin position="216"/>
        <end position="247"/>
    </location>
</feature>
<dbReference type="PANTHER" id="PTHR30477">
    <property type="entry name" value="ABC-TRANSPORTER METAL-BINDING PROTEIN"/>
    <property type="match status" value="1"/>
</dbReference>
<comment type="caution">
    <text evidence="8">The sequence shown here is derived from an EMBL/GenBank/DDBJ whole genome shotgun (WGS) entry which is preliminary data.</text>
</comment>
<comment type="subcellular location">
    <subcellularLocation>
        <location evidence="1">Membrane</location>
        <topology evidence="1">Multi-pass membrane protein</topology>
    </subcellularLocation>
</comment>
<evidence type="ECO:0000256" key="5">
    <source>
        <dbReference type="ARBA" id="ARBA00023136"/>
    </source>
</evidence>
<dbReference type="GO" id="GO:0055085">
    <property type="term" value="P:transmembrane transport"/>
    <property type="evidence" value="ECO:0007669"/>
    <property type="project" value="InterPro"/>
</dbReference>
<gene>
    <name evidence="8" type="ORF">C447_12595</name>
</gene>
<feature type="transmembrane region" description="Helical" evidence="7">
    <location>
        <begin position="158"/>
        <end position="179"/>
    </location>
</feature>
<evidence type="ECO:0000313" key="9">
    <source>
        <dbReference type="Proteomes" id="UP000011566"/>
    </source>
</evidence>
<dbReference type="Pfam" id="PF00950">
    <property type="entry name" value="ABC-3"/>
    <property type="match status" value="1"/>
</dbReference>
<name>M0M0A1_9EURY</name>
<dbReference type="PANTHER" id="PTHR30477:SF0">
    <property type="entry name" value="METAL TRANSPORT SYSTEM MEMBRANE PROTEIN TM_0125-RELATED"/>
    <property type="match status" value="1"/>
</dbReference>
<feature type="transmembrane region" description="Helical" evidence="7">
    <location>
        <begin position="315"/>
        <end position="332"/>
    </location>
</feature>
<dbReference type="OrthoDB" id="11310at2157"/>
<keyword evidence="4 7" id="KW-1133">Transmembrane helix</keyword>
<dbReference type="Proteomes" id="UP000011566">
    <property type="component" value="Unassembled WGS sequence"/>
</dbReference>
<reference evidence="8 9" key="1">
    <citation type="journal article" date="2014" name="PLoS Genet.">
        <title>Phylogenetically driven sequencing of extremely halophilic archaea reveals strategies for static and dynamic osmo-response.</title>
        <authorList>
            <person name="Becker E.A."/>
            <person name="Seitzer P.M."/>
            <person name="Tritt A."/>
            <person name="Larsen D."/>
            <person name="Krusor M."/>
            <person name="Yao A.I."/>
            <person name="Wu D."/>
            <person name="Madern D."/>
            <person name="Eisen J.A."/>
            <person name="Darling A.E."/>
            <person name="Facciotti M.T."/>
        </authorList>
    </citation>
    <scope>NUCLEOTIDE SEQUENCE [LARGE SCALE GENOMIC DNA]</scope>
    <source>
        <strain evidence="8 9">100A6</strain>
    </source>
</reference>
<evidence type="ECO:0000313" key="8">
    <source>
        <dbReference type="EMBL" id="EMA37810.1"/>
    </source>
</evidence>
<evidence type="ECO:0000256" key="7">
    <source>
        <dbReference type="SAM" id="Phobius"/>
    </source>
</evidence>
<dbReference type="PATRIC" id="fig|1132509.6.peg.2898"/>
<evidence type="ECO:0000256" key="6">
    <source>
        <dbReference type="SAM" id="MobiDB-lite"/>
    </source>
</evidence>
<organism evidence="8 9">
    <name type="scientific">Halococcus hamelinensis 100A6</name>
    <dbReference type="NCBI Taxonomy" id="1132509"/>
    <lineage>
        <taxon>Archaea</taxon>
        <taxon>Methanobacteriati</taxon>
        <taxon>Methanobacteriota</taxon>
        <taxon>Stenosarchaea group</taxon>
        <taxon>Halobacteria</taxon>
        <taxon>Halobacteriales</taxon>
        <taxon>Halococcaceae</taxon>
        <taxon>Halococcus</taxon>
    </lineage>
</organism>
<evidence type="ECO:0000256" key="4">
    <source>
        <dbReference type="ARBA" id="ARBA00022989"/>
    </source>
</evidence>
<dbReference type="GO" id="GO:0043190">
    <property type="term" value="C:ATP-binding cassette (ABC) transporter complex"/>
    <property type="evidence" value="ECO:0007669"/>
    <property type="project" value="InterPro"/>
</dbReference>
<dbReference type="eggNOG" id="arCOG01006">
    <property type="taxonomic scope" value="Archaea"/>
</dbReference>
<dbReference type="InterPro" id="IPR037294">
    <property type="entry name" value="ABC_BtuC-like"/>
</dbReference>
<dbReference type="Gene3D" id="1.10.3470.10">
    <property type="entry name" value="ABC transporter involved in vitamin B12 uptake, BtuC"/>
    <property type="match status" value="1"/>
</dbReference>
<feature type="transmembrane region" description="Helical" evidence="7">
    <location>
        <begin position="6"/>
        <end position="26"/>
    </location>
</feature>
<feature type="transmembrane region" description="Helical" evidence="7">
    <location>
        <begin position="338"/>
        <end position="357"/>
    </location>
</feature>
<feature type="transmembrane region" description="Helical" evidence="7">
    <location>
        <begin position="273"/>
        <end position="303"/>
    </location>
</feature>
<feature type="transmembrane region" description="Helical" evidence="7">
    <location>
        <begin position="73"/>
        <end position="92"/>
    </location>
</feature>
<accession>M0M0A1</accession>
<keyword evidence="9" id="KW-1185">Reference proteome</keyword>